<dbReference type="RefSeq" id="WP_172172181.1">
    <property type="nucleotide sequence ID" value="NZ_WOEZ01000185.1"/>
</dbReference>
<keyword evidence="2" id="KW-1185">Reference proteome</keyword>
<dbReference type="Proteomes" id="UP000655523">
    <property type="component" value="Unassembled WGS sequence"/>
</dbReference>
<gene>
    <name evidence="1" type="ORF">GNZ13_32335</name>
</gene>
<reference evidence="1 2" key="1">
    <citation type="submission" date="2019-11" db="EMBL/GenBank/DDBJ databases">
        <title>Metabolism of dissolved organic matter in forest soils.</title>
        <authorList>
            <person name="Cyle K.T."/>
            <person name="Wilhelm R.C."/>
            <person name="Martinez C.E."/>
        </authorList>
    </citation>
    <scope>NUCLEOTIDE SEQUENCE [LARGE SCALE GENOMIC DNA]</scope>
    <source>
        <strain evidence="1 2">5N</strain>
    </source>
</reference>
<dbReference type="EMBL" id="WOEZ01000185">
    <property type="protein sequence ID" value="NPT59124.1"/>
    <property type="molecule type" value="Genomic_DNA"/>
</dbReference>
<organism evidence="1 2">
    <name type="scientific">Paraburkholderia elongata</name>
    <dbReference type="NCBI Taxonomy" id="2675747"/>
    <lineage>
        <taxon>Bacteria</taxon>
        <taxon>Pseudomonadati</taxon>
        <taxon>Pseudomonadota</taxon>
        <taxon>Betaproteobacteria</taxon>
        <taxon>Burkholderiales</taxon>
        <taxon>Burkholderiaceae</taxon>
        <taxon>Paraburkholderia</taxon>
    </lineage>
</organism>
<proteinExistence type="predicted"/>
<accession>A0A972NV17</accession>
<sequence length="118" mass="13502">MTHAIKWLDDVEDHDYDAAHSYLSLHFDQRRVEMLVDLLRESEITQFAAKDIFRASGLTLLTADNRHVEHNRKKVESGKRLSPILLVRGQPLIVCDGFHRLSFAYGVSEDAEIPCKIA</sequence>
<name>A0A972NV17_9BURK</name>
<protein>
    <submittedName>
        <fullName evidence="1">Uncharacterized protein</fullName>
    </submittedName>
</protein>
<comment type="caution">
    <text evidence="1">The sequence shown here is derived from an EMBL/GenBank/DDBJ whole genome shotgun (WGS) entry which is preliminary data.</text>
</comment>
<evidence type="ECO:0000313" key="1">
    <source>
        <dbReference type="EMBL" id="NPT59124.1"/>
    </source>
</evidence>
<dbReference type="AlphaFoldDB" id="A0A972NV17"/>
<evidence type="ECO:0000313" key="2">
    <source>
        <dbReference type="Proteomes" id="UP000655523"/>
    </source>
</evidence>